<proteinExistence type="predicted"/>
<name>A0A101V319_9ACTN</name>
<evidence type="ECO:0000313" key="3">
    <source>
        <dbReference type="EMBL" id="KUO21610.1"/>
    </source>
</evidence>
<dbReference type="Proteomes" id="UP000053260">
    <property type="component" value="Unassembled WGS sequence"/>
</dbReference>
<evidence type="ECO:0000313" key="4">
    <source>
        <dbReference type="Proteomes" id="UP000053260"/>
    </source>
</evidence>
<organism evidence="3 4">
    <name type="scientific">Streptomyces dysideae</name>
    <dbReference type="NCBI Taxonomy" id="909626"/>
    <lineage>
        <taxon>Bacteria</taxon>
        <taxon>Bacillati</taxon>
        <taxon>Actinomycetota</taxon>
        <taxon>Actinomycetes</taxon>
        <taxon>Kitasatosporales</taxon>
        <taxon>Streptomycetaceae</taxon>
        <taxon>Streptomyces</taxon>
    </lineage>
</organism>
<reference evidence="3 4" key="1">
    <citation type="submission" date="2015-10" db="EMBL/GenBank/DDBJ databases">
        <title>Draft genome sequence of Streptomyces sp. RV15, isolated from a marine sponge.</title>
        <authorList>
            <person name="Ruckert C."/>
            <person name="Abdelmohsen U.R."/>
            <person name="Winkler A."/>
            <person name="Hentschel U."/>
            <person name="Kalinowski J."/>
            <person name="Kampfer P."/>
            <person name="Glaeser S."/>
        </authorList>
    </citation>
    <scope>NUCLEOTIDE SEQUENCE [LARGE SCALE GENOMIC DNA]</scope>
    <source>
        <strain evidence="3 4">RV15</strain>
    </source>
</reference>
<keyword evidence="2" id="KW-0472">Membrane</keyword>
<dbReference type="AlphaFoldDB" id="A0A101V319"/>
<dbReference type="EMBL" id="LMXB01000022">
    <property type="protein sequence ID" value="KUO21610.1"/>
    <property type="molecule type" value="Genomic_DNA"/>
</dbReference>
<protein>
    <submittedName>
        <fullName evidence="3">Uncharacterized protein</fullName>
    </submittedName>
</protein>
<feature type="compositionally biased region" description="Low complexity" evidence="1">
    <location>
        <begin position="102"/>
        <end position="121"/>
    </location>
</feature>
<feature type="transmembrane region" description="Helical" evidence="2">
    <location>
        <begin position="20"/>
        <end position="46"/>
    </location>
</feature>
<feature type="region of interest" description="Disordered" evidence="1">
    <location>
        <begin position="94"/>
        <end position="136"/>
    </location>
</feature>
<sequence length="136" mass="13056">MVGGAAAGGRGGVVCVGRGAVAGVVVGAVVVPGVGMTMVLVVGAAVGPPMAEGADGLPSGTAPKVAAVFVARSVSVLVSLPGAGSGVPFAVLSPSAPGSGISRTRLSAPAARTRPPAASRTLRGRGRRCRPREPKR</sequence>
<keyword evidence="2" id="KW-1133">Transmembrane helix</keyword>
<keyword evidence="2" id="KW-0812">Transmembrane</keyword>
<evidence type="ECO:0000256" key="2">
    <source>
        <dbReference type="SAM" id="Phobius"/>
    </source>
</evidence>
<comment type="caution">
    <text evidence="3">The sequence shown here is derived from an EMBL/GenBank/DDBJ whole genome shotgun (WGS) entry which is preliminary data.</text>
</comment>
<gene>
    <name evidence="3" type="ORF">AQJ91_07450</name>
</gene>
<evidence type="ECO:0000256" key="1">
    <source>
        <dbReference type="SAM" id="MobiDB-lite"/>
    </source>
</evidence>
<accession>A0A101V319</accession>
<keyword evidence="4" id="KW-1185">Reference proteome</keyword>
<feature type="compositionally biased region" description="Basic residues" evidence="1">
    <location>
        <begin position="122"/>
        <end position="136"/>
    </location>
</feature>